<dbReference type="EMBL" id="JH600070">
    <property type="protein sequence ID" value="EIJ43682.1"/>
    <property type="molecule type" value="Genomic_DNA"/>
</dbReference>
<dbReference type="PROSITE" id="PS01033">
    <property type="entry name" value="GLOBIN"/>
    <property type="match status" value="1"/>
</dbReference>
<keyword evidence="1" id="KW-0408">Iron</keyword>
<accession>I3CJ89</accession>
<keyword evidence="1" id="KW-0349">Heme</keyword>
<dbReference type="InterPro" id="IPR009050">
    <property type="entry name" value="Globin-like_sf"/>
</dbReference>
<dbReference type="GO" id="GO:0019825">
    <property type="term" value="F:oxygen binding"/>
    <property type="evidence" value="ECO:0007669"/>
    <property type="project" value="InterPro"/>
</dbReference>
<dbReference type="RefSeq" id="WP_002691062.1">
    <property type="nucleotide sequence ID" value="NZ_JH600070.1"/>
</dbReference>
<feature type="domain" description="Globin" evidence="2">
    <location>
        <begin position="1"/>
        <end position="138"/>
    </location>
</feature>
<dbReference type="GO" id="GO:0071500">
    <property type="term" value="P:cellular response to nitrosative stress"/>
    <property type="evidence" value="ECO:0007669"/>
    <property type="project" value="TreeGrafter"/>
</dbReference>
<dbReference type="Gene3D" id="1.10.490.10">
    <property type="entry name" value="Globins"/>
    <property type="match status" value="1"/>
</dbReference>
<dbReference type="AlphaFoldDB" id="I3CJ89"/>
<evidence type="ECO:0000313" key="4">
    <source>
        <dbReference type="Proteomes" id="UP000005744"/>
    </source>
</evidence>
<name>I3CJ89_9GAMM</name>
<dbReference type="GO" id="GO:0008941">
    <property type="term" value="F:nitric oxide dioxygenase NAD(P)H activity"/>
    <property type="evidence" value="ECO:0007669"/>
    <property type="project" value="TreeGrafter"/>
</dbReference>
<dbReference type="GO" id="GO:0020037">
    <property type="term" value="F:heme binding"/>
    <property type="evidence" value="ECO:0007669"/>
    <property type="project" value="InterPro"/>
</dbReference>
<evidence type="ECO:0000313" key="3">
    <source>
        <dbReference type="EMBL" id="EIJ43682.1"/>
    </source>
</evidence>
<sequence>MLKASDIQLVCRSWEKLSPNIPEGIILGQKFYKNLFTLDPSLKTLFKGDLTEQSIHFMHIMDTIVNAIDKVDDLSDVVARLGVRHVGYGVQEADYAVFGKALLMTIEQTLADAFTPELKQAWENTYNTLAELMKKGAEAASSVA</sequence>
<dbReference type="InterPro" id="IPR012292">
    <property type="entry name" value="Globin/Proto"/>
</dbReference>
<proteinExistence type="inferred from homology"/>
<keyword evidence="4" id="KW-1185">Reference proteome</keyword>
<organism evidence="3 4">
    <name type="scientific">Beggiatoa alba B18LD</name>
    <dbReference type="NCBI Taxonomy" id="395493"/>
    <lineage>
        <taxon>Bacteria</taxon>
        <taxon>Pseudomonadati</taxon>
        <taxon>Pseudomonadota</taxon>
        <taxon>Gammaproteobacteria</taxon>
        <taxon>Thiotrichales</taxon>
        <taxon>Thiotrichaceae</taxon>
        <taxon>Beggiatoa</taxon>
    </lineage>
</organism>
<dbReference type="STRING" id="395493.BegalDRAFT_2848"/>
<keyword evidence="1" id="KW-0561">Oxygen transport</keyword>
<protein>
    <submittedName>
        <fullName evidence="3">Hemoglobin-like flavoprotein</fullName>
    </submittedName>
</protein>
<dbReference type="GO" id="GO:0071949">
    <property type="term" value="F:FAD binding"/>
    <property type="evidence" value="ECO:0007669"/>
    <property type="project" value="TreeGrafter"/>
</dbReference>
<dbReference type="GO" id="GO:0046210">
    <property type="term" value="P:nitric oxide catabolic process"/>
    <property type="evidence" value="ECO:0007669"/>
    <property type="project" value="TreeGrafter"/>
</dbReference>
<dbReference type="HOGENOM" id="CLU_003827_13_3_6"/>
<keyword evidence="1" id="KW-0813">Transport</keyword>
<dbReference type="InterPro" id="IPR000971">
    <property type="entry name" value="Globin"/>
</dbReference>
<dbReference type="GO" id="GO:0005344">
    <property type="term" value="F:oxygen carrier activity"/>
    <property type="evidence" value="ECO:0007669"/>
    <property type="project" value="UniProtKB-KW"/>
</dbReference>
<comment type="similarity">
    <text evidence="1">Belongs to the globin family.</text>
</comment>
<gene>
    <name evidence="3" type="ORF">BegalDRAFT_2848</name>
</gene>
<reference evidence="3 4" key="1">
    <citation type="submission" date="2011-11" db="EMBL/GenBank/DDBJ databases">
        <title>Improved High-Quality Draft sequence of Beggiatoa alba B18lD.</title>
        <authorList>
            <consortium name="US DOE Joint Genome Institute"/>
            <person name="Lucas S."/>
            <person name="Han J."/>
            <person name="Lapidus A."/>
            <person name="Cheng J.-F."/>
            <person name="Goodwin L."/>
            <person name="Pitluck S."/>
            <person name="Peters L."/>
            <person name="Mikhailova N."/>
            <person name="Held B."/>
            <person name="Detter J.C."/>
            <person name="Han C."/>
            <person name="Tapia R."/>
            <person name="Land M."/>
            <person name="Hauser L."/>
            <person name="Kyrpides N."/>
            <person name="Ivanova N."/>
            <person name="Pagani I."/>
            <person name="Samuel K."/>
            <person name="Teske A."/>
            <person name="Mueller J."/>
            <person name="Woyke T."/>
        </authorList>
    </citation>
    <scope>NUCLEOTIDE SEQUENCE [LARGE SCALE GENOMIC DNA]</scope>
    <source>
        <strain evidence="3 4">B18LD</strain>
    </source>
</reference>
<evidence type="ECO:0000256" key="1">
    <source>
        <dbReference type="RuleBase" id="RU000356"/>
    </source>
</evidence>
<dbReference type="Proteomes" id="UP000005744">
    <property type="component" value="Unassembled WGS sequence"/>
</dbReference>
<dbReference type="OrthoDB" id="9801223at2"/>
<evidence type="ECO:0000259" key="2">
    <source>
        <dbReference type="PROSITE" id="PS01033"/>
    </source>
</evidence>
<dbReference type="Pfam" id="PF00042">
    <property type="entry name" value="Globin"/>
    <property type="match status" value="1"/>
</dbReference>
<dbReference type="SUPFAM" id="SSF46458">
    <property type="entry name" value="Globin-like"/>
    <property type="match status" value="1"/>
</dbReference>
<dbReference type="eggNOG" id="COG1017">
    <property type="taxonomic scope" value="Bacteria"/>
</dbReference>
<keyword evidence="1" id="KW-0479">Metal-binding</keyword>
<dbReference type="PANTHER" id="PTHR43396">
    <property type="entry name" value="FLAVOHEMOPROTEIN"/>
    <property type="match status" value="1"/>
</dbReference>
<dbReference type="PANTHER" id="PTHR43396:SF6">
    <property type="entry name" value="ABL201WP"/>
    <property type="match status" value="1"/>
</dbReference>